<dbReference type="GO" id="GO:0080008">
    <property type="term" value="C:Cul4-RING E3 ubiquitin ligase complex"/>
    <property type="evidence" value="ECO:0007669"/>
    <property type="project" value="TreeGrafter"/>
</dbReference>
<dbReference type="AlphaFoldDB" id="A0A9J6F1D0"/>
<evidence type="ECO:0000256" key="2">
    <source>
        <dbReference type="ARBA" id="ARBA00018256"/>
    </source>
</evidence>
<protein>
    <recommendedName>
        <fullName evidence="2">DET1- and DDB1-associated protein 1</fullName>
    </recommendedName>
</protein>
<dbReference type="EMBL" id="JABSTU010000001">
    <property type="protein sequence ID" value="KAH8040313.1"/>
    <property type="molecule type" value="Genomic_DNA"/>
</dbReference>
<comment type="function">
    <text evidence="3">Functions as a component of numerous distinct DCX (DDB1-CUL4-X-box) E3 ubiquitin-protein ligase complexes which mediate the ubiquitination and subsequent proteasomal degradation of target proteins. In the DCX complexes, acts as a scaffolding subunit required to stabilize the complex.</text>
</comment>
<name>A0A9J6F1D0_RHIMP</name>
<evidence type="ECO:0000256" key="1">
    <source>
        <dbReference type="ARBA" id="ARBA00008042"/>
    </source>
</evidence>
<proteinExistence type="inferred from homology"/>
<evidence type="ECO:0000256" key="3">
    <source>
        <dbReference type="ARBA" id="ARBA00045586"/>
    </source>
</evidence>
<evidence type="ECO:0000259" key="4">
    <source>
        <dbReference type="Pfam" id="PF10172"/>
    </source>
</evidence>
<sequence length="182" mass="20755">MTLRGLSQYLGLAEENVIDRPVRWQAAALAPPRKSENKDKTRREPVLVYPTKNYGRGMRAALVIIEGGAVSAAEFLKGLPSYNENNFTRFQADSSCRTTVSTKYERVRRPSVYLPTRDHPPDQVIITEKTNILLRYLHQQWDKKQSSSKKRDAGRCGFYLDDEMPCKKRGRTDTCNTDADSP</sequence>
<dbReference type="Proteomes" id="UP000821866">
    <property type="component" value="Chromosome 1"/>
</dbReference>
<comment type="similarity">
    <text evidence="1">Belongs to the DDA1 family.</text>
</comment>
<dbReference type="InterPro" id="IPR018276">
    <property type="entry name" value="DDA1_dom"/>
</dbReference>
<dbReference type="VEuPathDB" id="VectorBase:LOC119188282"/>
<feature type="domain" description="DET1- and DDB1-associated protein 1" evidence="4">
    <location>
        <begin position="74"/>
        <end position="143"/>
    </location>
</feature>
<accession>A0A9J6F1D0</accession>
<dbReference type="Pfam" id="PF10172">
    <property type="entry name" value="DDA1"/>
    <property type="match status" value="1"/>
</dbReference>
<organism evidence="5 6">
    <name type="scientific">Rhipicephalus microplus</name>
    <name type="common">Cattle tick</name>
    <name type="synonym">Boophilus microplus</name>
    <dbReference type="NCBI Taxonomy" id="6941"/>
    <lineage>
        <taxon>Eukaryota</taxon>
        <taxon>Metazoa</taxon>
        <taxon>Ecdysozoa</taxon>
        <taxon>Arthropoda</taxon>
        <taxon>Chelicerata</taxon>
        <taxon>Arachnida</taxon>
        <taxon>Acari</taxon>
        <taxon>Parasitiformes</taxon>
        <taxon>Ixodida</taxon>
        <taxon>Ixodoidea</taxon>
        <taxon>Ixodidae</taxon>
        <taxon>Rhipicephalinae</taxon>
        <taxon>Rhipicephalus</taxon>
        <taxon>Boophilus</taxon>
    </lineage>
</organism>
<reference evidence="5" key="1">
    <citation type="journal article" date="2020" name="Cell">
        <title>Large-Scale Comparative Analyses of Tick Genomes Elucidate Their Genetic Diversity and Vector Capacities.</title>
        <authorList>
            <consortium name="Tick Genome and Microbiome Consortium (TIGMIC)"/>
            <person name="Jia N."/>
            <person name="Wang J."/>
            <person name="Shi W."/>
            <person name="Du L."/>
            <person name="Sun Y."/>
            <person name="Zhan W."/>
            <person name="Jiang J.F."/>
            <person name="Wang Q."/>
            <person name="Zhang B."/>
            <person name="Ji P."/>
            <person name="Bell-Sakyi L."/>
            <person name="Cui X.M."/>
            <person name="Yuan T.T."/>
            <person name="Jiang B.G."/>
            <person name="Yang W.F."/>
            <person name="Lam T.T."/>
            <person name="Chang Q.C."/>
            <person name="Ding S.J."/>
            <person name="Wang X.J."/>
            <person name="Zhu J.G."/>
            <person name="Ruan X.D."/>
            <person name="Zhao L."/>
            <person name="Wei J.T."/>
            <person name="Ye R.Z."/>
            <person name="Que T.C."/>
            <person name="Du C.H."/>
            <person name="Zhou Y.H."/>
            <person name="Cheng J.X."/>
            <person name="Dai P.F."/>
            <person name="Guo W.B."/>
            <person name="Han X.H."/>
            <person name="Huang E.J."/>
            <person name="Li L.F."/>
            <person name="Wei W."/>
            <person name="Gao Y.C."/>
            <person name="Liu J.Z."/>
            <person name="Shao H.Z."/>
            <person name="Wang X."/>
            <person name="Wang C.C."/>
            <person name="Yang T.C."/>
            <person name="Huo Q.B."/>
            <person name="Li W."/>
            <person name="Chen H.Y."/>
            <person name="Chen S.E."/>
            <person name="Zhou L.G."/>
            <person name="Ni X.B."/>
            <person name="Tian J.H."/>
            <person name="Sheng Y."/>
            <person name="Liu T."/>
            <person name="Pan Y.S."/>
            <person name="Xia L.Y."/>
            <person name="Li J."/>
            <person name="Zhao F."/>
            <person name="Cao W.C."/>
        </authorList>
    </citation>
    <scope>NUCLEOTIDE SEQUENCE</scope>
    <source>
        <strain evidence="5">Rmic-2018</strain>
    </source>
</reference>
<dbReference type="GO" id="GO:0032436">
    <property type="term" value="P:positive regulation of proteasomal ubiquitin-dependent protein catabolic process"/>
    <property type="evidence" value="ECO:0007669"/>
    <property type="project" value="TreeGrafter"/>
</dbReference>
<evidence type="ECO:0000313" key="6">
    <source>
        <dbReference type="Proteomes" id="UP000821866"/>
    </source>
</evidence>
<keyword evidence="6" id="KW-1185">Reference proteome</keyword>
<reference evidence="5" key="2">
    <citation type="submission" date="2021-09" db="EMBL/GenBank/DDBJ databases">
        <authorList>
            <person name="Jia N."/>
            <person name="Wang J."/>
            <person name="Shi W."/>
            <person name="Du L."/>
            <person name="Sun Y."/>
            <person name="Zhan W."/>
            <person name="Jiang J."/>
            <person name="Wang Q."/>
            <person name="Zhang B."/>
            <person name="Ji P."/>
            <person name="Sakyi L.B."/>
            <person name="Cui X."/>
            <person name="Yuan T."/>
            <person name="Jiang B."/>
            <person name="Yang W."/>
            <person name="Lam T.T.-Y."/>
            <person name="Chang Q."/>
            <person name="Ding S."/>
            <person name="Wang X."/>
            <person name="Zhu J."/>
            <person name="Ruan X."/>
            <person name="Zhao L."/>
            <person name="Wei J."/>
            <person name="Que T."/>
            <person name="Du C."/>
            <person name="Cheng J."/>
            <person name="Dai P."/>
            <person name="Han X."/>
            <person name="Huang E."/>
            <person name="Gao Y."/>
            <person name="Liu J."/>
            <person name="Shao H."/>
            <person name="Ye R."/>
            <person name="Li L."/>
            <person name="Wei W."/>
            <person name="Wang X."/>
            <person name="Wang C."/>
            <person name="Huo Q."/>
            <person name="Li W."/>
            <person name="Guo W."/>
            <person name="Chen H."/>
            <person name="Chen S."/>
            <person name="Zhou L."/>
            <person name="Zhou L."/>
            <person name="Ni X."/>
            <person name="Tian J."/>
            <person name="Zhou Y."/>
            <person name="Sheng Y."/>
            <person name="Liu T."/>
            <person name="Pan Y."/>
            <person name="Xia L."/>
            <person name="Li J."/>
            <person name="Zhao F."/>
            <person name="Cao W."/>
        </authorList>
    </citation>
    <scope>NUCLEOTIDE SEQUENCE</scope>
    <source>
        <strain evidence="5">Rmic-2018</strain>
        <tissue evidence="5">Larvae</tissue>
    </source>
</reference>
<dbReference type="InterPro" id="IPR033575">
    <property type="entry name" value="DDA1-like"/>
</dbReference>
<comment type="caution">
    <text evidence="5">The sequence shown here is derived from an EMBL/GenBank/DDBJ whole genome shotgun (WGS) entry which is preliminary data.</text>
</comment>
<dbReference type="PANTHER" id="PTHR31879">
    <property type="entry name" value="DET1- AND DDB1-ASSOCIATED PROTEIN 1"/>
    <property type="match status" value="1"/>
</dbReference>
<dbReference type="PANTHER" id="PTHR31879:SF2">
    <property type="entry name" value="DET1- AND DDB1-ASSOCIATED PROTEIN 1"/>
    <property type="match status" value="1"/>
</dbReference>
<gene>
    <name evidence="5" type="ORF">HPB51_010093</name>
</gene>
<evidence type="ECO:0000313" key="5">
    <source>
        <dbReference type="EMBL" id="KAH8040313.1"/>
    </source>
</evidence>